<dbReference type="InterPro" id="IPR036291">
    <property type="entry name" value="NAD(P)-bd_dom_sf"/>
</dbReference>
<evidence type="ECO:0000256" key="1">
    <source>
        <dbReference type="ARBA" id="ARBA00009080"/>
    </source>
</evidence>
<comment type="caution">
    <text evidence="5">The sequence shown here is derived from an EMBL/GenBank/DDBJ whole genome shotgun (WGS) entry which is preliminary data.</text>
</comment>
<evidence type="ECO:0000313" key="6">
    <source>
        <dbReference type="Proteomes" id="UP000598146"/>
    </source>
</evidence>
<protein>
    <submittedName>
        <fullName evidence="5">NAD(P)-dependent oxidoreductase</fullName>
    </submittedName>
</protein>
<dbReference type="InterPro" id="IPR013328">
    <property type="entry name" value="6PGD_dom2"/>
</dbReference>
<dbReference type="AlphaFoldDB" id="A0A931C357"/>
<dbReference type="PANTHER" id="PTHR43580:SF2">
    <property type="entry name" value="CYTOKINE-LIKE NUCLEAR FACTOR N-PAC"/>
    <property type="match status" value="1"/>
</dbReference>
<dbReference type="Pfam" id="PF03446">
    <property type="entry name" value="NAD_binding_2"/>
    <property type="match status" value="1"/>
</dbReference>
<evidence type="ECO:0000313" key="5">
    <source>
        <dbReference type="EMBL" id="MBG0562520.1"/>
    </source>
</evidence>
<dbReference type="EMBL" id="JADQTO010000005">
    <property type="protein sequence ID" value="MBG0562520.1"/>
    <property type="molecule type" value="Genomic_DNA"/>
</dbReference>
<proteinExistence type="inferred from homology"/>
<dbReference type="Gene3D" id="1.10.1040.10">
    <property type="entry name" value="N-(1-d-carboxylethyl)-l-norvaline Dehydrogenase, domain 2"/>
    <property type="match status" value="1"/>
</dbReference>
<dbReference type="Gene3D" id="3.40.50.720">
    <property type="entry name" value="NAD(P)-binding Rossmann-like Domain"/>
    <property type="match status" value="1"/>
</dbReference>
<dbReference type="InterPro" id="IPR006115">
    <property type="entry name" value="6PGDH_NADP-bd"/>
</dbReference>
<dbReference type="Pfam" id="PF21761">
    <property type="entry name" value="RedAm-like_C"/>
    <property type="match status" value="1"/>
</dbReference>
<gene>
    <name evidence="5" type="ORF">I4J89_13730</name>
</gene>
<dbReference type="SUPFAM" id="SSF51735">
    <property type="entry name" value="NAD(P)-binding Rossmann-fold domains"/>
    <property type="match status" value="1"/>
</dbReference>
<dbReference type="RefSeq" id="WP_196414289.1">
    <property type="nucleotide sequence ID" value="NZ_JADQTO010000005.1"/>
</dbReference>
<dbReference type="Proteomes" id="UP000598146">
    <property type="component" value="Unassembled WGS sequence"/>
</dbReference>
<dbReference type="InterPro" id="IPR048666">
    <property type="entry name" value="RedAm-like_C"/>
</dbReference>
<dbReference type="PIRSF" id="PIRSF000103">
    <property type="entry name" value="HIBADH"/>
    <property type="match status" value="1"/>
</dbReference>
<evidence type="ECO:0000259" key="3">
    <source>
        <dbReference type="Pfam" id="PF03446"/>
    </source>
</evidence>
<dbReference type="PANTHER" id="PTHR43580">
    <property type="entry name" value="OXIDOREDUCTASE GLYR1-RELATED"/>
    <property type="match status" value="1"/>
</dbReference>
<evidence type="ECO:0000256" key="2">
    <source>
        <dbReference type="ARBA" id="ARBA00023002"/>
    </source>
</evidence>
<feature type="domain" description="6-phosphogluconate dehydrogenase NADP-binding" evidence="3">
    <location>
        <begin position="4"/>
        <end position="152"/>
    </location>
</feature>
<comment type="similarity">
    <text evidence="1">Belongs to the HIBADH-related family.</text>
</comment>
<dbReference type="GO" id="GO:0016491">
    <property type="term" value="F:oxidoreductase activity"/>
    <property type="evidence" value="ECO:0007669"/>
    <property type="project" value="UniProtKB-KW"/>
</dbReference>
<feature type="domain" description="NADPH-dependent reductive aminase-like C-terminal" evidence="4">
    <location>
        <begin position="161"/>
        <end position="281"/>
    </location>
</feature>
<sequence length="282" mass="28696">MAENIAVLGTGAIGTAVTGRLLDAGRDVAIWNRTPERLTGLTEAGARPAPSAAAAASSSELVLLTLTDYQAVGDVLATLPPDLDGHTVIALCTGTPAEALQAAEVVTGLGARYLDAGVQAAPEAIRTGAATLLYGGDRATFDRHLDTLRLLGPPRFVGDSPAAAAIWDLALFGVWYDAQLGLLRALDTVRTAGIDVTDFADTAATQLGHVVDATSATAAELVRGDFPRGPADLGEHLTVLRHLIELRAGGPIGDGGLAAVAARIEALTAQGRSTDGLTAVIA</sequence>
<name>A0A931C357_9ACTN</name>
<accession>A0A931C357</accession>
<dbReference type="InterPro" id="IPR015815">
    <property type="entry name" value="HIBADH-related"/>
</dbReference>
<reference evidence="5" key="1">
    <citation type="submission" date="2020-11" db="EMBL/GenBank/DDBJ databases">
        <title>Isolation and identification of active actinomycetes.</title>
        <authorList>
            <person name="Sun X."/>
        </authorList>
    </citation>
    <scope>NUCLEOTIDE SEQUENCE</scope>
    <source>
        <strain evidence="5">NEAU-A11</strain>
    </source>
</reference>
<evidence type="ECO:0000259" key="4">
    <source>
        <dbReference type="Pfam" id="PF21761"/>
    </source>
</evidence>
<keyword evidence="2" id="KW-0560">Oxidoreductase</keyword>
<dbReference type="GO" id="GO:0050661">
    <property type="term" value="F:NADP binding"/>
    <property type="evidence" value="ECO:0007669"/>
    <property type="project" value="InterPro"/>
</dbReference>
<dbReference type="InterPro" id="IPR051265">
    <property type="entry name" value="HIBADH-related_NP60_sf"/>
</dbReference>
<organism evidence="5 6">
    <name type="scientific">Actinoplanes aureus</name>
    <dbReference type="NCBI Taxonomy" id="2792083"/>
    <lineage>
        <taxon>Bacteria</taxon>
        <taxon>Bacillati</taxon>
        <taxon>Actinomycetota</taxon>
        <taxon>Actinomycetes</taxon>
        <taxon>Micromonosporales</taxon>
        <taxon>Micromonosporaceae</taxon>
        <taxon>Actinoplanes</taxon>
    </lineage>
</organism>
<keyword evidence="6" id="KW-1185">Reference proteome</keyword>